<dbReference type="Pfam" id="PF09335">
    <property type="entry name" value="VTT_dom"/>
    <property type="match status" value="1"/>
</dbReference>
<evidence type="ECO:0000259" key="8">
    <source>
        <dbReference type="Pfam" id="PF09335"/>
    </source>
</evidence>
<dbReference type="Proteomes" id="UP000041254">
    <property type="component" value="Unassembled WGS sequence"/>
</dbReference>
<keyword evidence="10" id="KW-1185">Reference proteome</keyword>
<dbReference type="PANTHER" id="PTHR12677:SF59">
    <property type="entry name" value="GOLGI APPARATUS MEMBRANE PROTEIN TVP38-RELATED"/>
    <property type="match status" value="1"/>
</dbReference>
<feature type="transmembrane region" description="Helical" evidence="7">
    <location>
        <begin position="224"/>
        <end position="242"/>
    </location>
</feature>
<proteinExistence type="predicted"/>
<organism evidence="9 10">
    <name type="scientific">Vitrella brassicaformis (strain CCMP3155)</name>
    <dbReference type="NCBI Taxonomy" id="1169540"/>
    <lineage>
        <taxon>Eukaryota</taxon>
        <taxon>Sar</taxon>
        <taxon>Alveolata</taxon>
        <taxon>Colpodellida</taxon>
        <taxon>Vitrellaceae</taxon>
        <taxon>Vitrella</taxon>
    </lineage>
</organism>
<feature type="transmembrane region" description="Helical" evidence="7">
    <location>
        <begin position="104"/>
        <end position="129"/>
    </location>
</feature>
<dbReference type="PANTHER" id="PTHR12677">
    <property type="entry name" value="GOLGI APPARATUS MEMBRANE PROTEIN TVP38-RELATED"/>
    <property type="match status" value="1"/>
</dbReference>
<feature type="transmembrane region" description="Helical" evidence="7">
    <location>
        <begin position="182"/>
        <end position="204"/>
    </location>
</feature>
<evidence type="ECO:0000256" key="4">
    <source>
        <dbReference type="ARBA" id="ARBA00022989"/>
    </source>
</evidence>
<evidence type="ECO:0000256" key="3">
    <source>
        <dbReference type="ARBA" id="ARBA00022692"/>
    </source>
</evidence>
<comment type="subcellular location">
    <subcellularLocation>
        <location evidence="1">Cell membrane</location>
        <topology evidence="1">Multi-pass membrane protein</topology>
    </subcellularLocation>
</comment>
<dbReference type="GO" id="GO:0005886">
    <property type="term" value="C:plasma membrane"/>
    <property type="evidence" value="ECO:0007669"/>
    <property type="project" value="UniProtKB-SubCell"/>
</dbReference>
<keyword evidence="4 7" id="KW-1133">Transmembrane helix</keyword>
<dbReference type="InterPro" id="IPR032816">
    <property type="entry name" value="VTT_dom"/>
</dbReference>
<evidence type="ECO:0000256" key="5">
    <source>
        <dbReference type="ARBA" id="ARBA00023136"/>
    </source>
</evidence>
<keyword evidence="5 7" id="KW-0472">Membrane</keyword>
<dbReference type="PhylomeDB" id="A0A0G4FJ66"/>
<dbReference type="OMA" id="ESHRDIG"/>
<name>A0A0G4FJ66_VITBC</name>
<protein>
    <recommendedName>
        <fullName evidence="8">VTT domain-containing protein</fullName>
    </recommendedName>
</protein>
<feature type="transmembrane region" description="Helical" evidence="7">
    <location>
        <begin position="76"/>
        <end position="98"/>
    </location>
</feature>
<keyword evidence="3 7" id="KW-0812">Transmembrane</keyword>
<evidence type="ECO:0000256" key="7">
    <source>
        <dbReference type="SAM" id="Phobius"/>
    </source>
</evidence>
<evidence type="ECO:0000256" key="1">
    <source>
        <dbReference type="ARBA" id="ARBA00004651"/>
    </source>
</evidence>
<dbReference type="InParanoid" id="A0A0G4FJ66"/>
<evidence type="ECO:0000313" key="10">
    <source>
        <dbReference type="Proteomes" id="UP000041254"/>
    </source>
</evidence>
<evidence type="ECO:0000256" key="2">
    <source>
        <dbReference type="ARBA" id="ARBA00022475"/>
    </source>
</evidence>
<dbReference type="InterPro" id="IPR015414">
    <property type="entry name" value="TMEM64"/>
</dbReference>
<dbReference type="EMBL" id="CDMY01000443">
    <property type="protein sequence ID" value="CEM13091.1"/>
    <property type="molecule type" value="Genomic_DNA"/>
</dbReference>
<dbReference type="OrthoDB" id="413992at2759"/>
<reference evidence="9 10" key="1">
    <citation type="submission" date="2014-11" db="EMBL/GenBank/DDBJ databases">
        <authorList>
            <person name="Zhu J."/>
            <person name="Qi W."/>
            <person name="Song R."/>
        </authorList>
    </citation>
    <scope>NUCLEOTIDE SEQUENCE [LARGE SCALE GENOMIC DNA]</scope>
</reference>
<feature type="compositionally biased region" description="Basic and acidic residues" evidence="6">
    <location>
        <begin position="271"/>
        <end position="280"/>
    </location>
</feature>
<dbReference type="AlphaFoldDB" id="A0A0G4FJ66"/>
<evidence type="ECO:0000256" key="6">
    <source>
        <dbReference type="SAM" id="MobiDB-lite"/>
    </source>
</evidence>
<dbReference type="STRING" id="1169540.A0A0G4FJ66"/>
<gene>
    <name evidence="9" type="ORF">Vbra_5861</name>
</gene>
<feature type="region of interest" description="Disordered" evidence="6">
    <location>
        <begin position="259"/>
        <end position="297"/>
    </location>
</feature>
<accession>A0A0G4FJ66</accession>
<dbReference type="VEuPathDB" id="CryptoDB:Vbra_5861"/>
<keyword evidence="2" id="KW-1003">Cell membrane</keyword>
<feature type="domain" description="VTT" evidence="8">
    <location>
        <begin position="89"/>
        <end position="205"/>
    </location>
</feature>
<feature type="transmembrane region" description="Helical" evidence="7">
    <location>
        <begin position="28"/>
        <end position="48"/>
    </location>
</feature>
<evidence type="ECO:0000313" key="9">
    <source>
        <dbReference type="EMBL" id="CEM13091.1"/>
    </source>
</evidence>
<sequence>MEGSEAQPLTHPVGDRPSRRSCLLSRDAVPAIGICILIIGSIATVWSVGKKNIVNEAKVWFGGEDWQEHPLKNGTLATCIFTLGVVLCIPVSLMELAYGAFFRWWALVICLIGKTVGSMISFGIGKVACKGAFESLMQNNRHFQFVASLVRGEELCNLLLIRATYVPIWIKNYGMAMLEVSWWNFFIAVMICGPPYTLLSVSVGATARDFVDAINTSSTHPLRLAGLFLSLVFTILLAYFFHKQYKRMIMSRASHAARNDGQSLEEGPAPEQHDIGENGAREPSFTTTEPARQPHVY</sequence>